<keyword evidence="3" id="KW-0479">Metal-binding</keyword>
<reference evidence="9 10" key="1">
    <citation type="submission" date="2020-08" db="EMBL/GenBank/DDBJ databases">
        <title>Genome public.</title>
        <authorList>
            <person name="Liu C."/>
            <person name="Sun Q."/>
        </authorList>
    </citation>
    <scope>NUCLEOTIDE SEQUENCE [LARGE SCALE GENOMIC DNA]</scope>
    <source>
        <strain evidence="9 10">NSJ-9</strain>
    </source>
</reference>
<evidence type="ECO:0000256" key="3">
    <source>
        <dbReference type="ARBA" id="ARBA00022723"/>
    </source>
</evidence>
<comment type="caution">
    <text evidence="9">The sequence shown here is derived from an EMBL/GenBank/DDBJ whole genome shotgun (WGS) entry which is preliminary data.</text>
</comment>
<keyword evidence="7" id="KW-0501">Molybdenum cofactor biosynthesis</keyword>
<proteinExistence type="predicted"/>
<feature type="domain" description="MobA-like NTP transferase" evidence="8">
    <location>
        <begin position="6"/>
        <end position="144"/>
    </location>
</feature>
<keyword evidence="5" id="KW-0460">Magnesium</keyword>
<evidence type="ECO:0000256" key="2">
    <source>
        <dbReference type="ARBA" id="ARBA00022679"/>
    </source>
</evidence>
<name>A0ABR7GFY3_9FIRM</name>
<evidence type="ECO:0000256" key="7">
    <source>
        <dbReference type="ARBA" id="ARBA00023150"/>
    </source>
</evidence>
<evidence type="ECO:0000256" key="4">
    <source>
        <dbReference type="ARBA" id="ARBA00022741"/>
    </source>
</evidence>
<accession>A0ABR7GFY3</accession>
<dbReference type="PANTHER" id="PTHR19136">
    <property type="entry name" value="MOLYBDENUM COFACTOR GUANYLYLTRANSFERASE"/>
    <property type="match status" value="1"/>
</dbReference>
<dbReference type="GO" id="GO:0016779">
    <property type="term" value="F:nucleotidyltransferase activity"/>
    <property type="evidence" value="ECO:0007669"/>
    <property type="project" value="UniProtKB-KW"/>
</dbReference>
<dbReference type="InterPro" id="IPR013482">
    <property type="entry name" value="Molybde_CF_guanTrfase"/>
</dbReference>
<dbReference type="CDD" id="cd02503">
    <property type="entry name" value="MobA"/>
    <property type="match status" value="1"/>
</dbReference>
<keyword evidence="4" id="KW-0547">Nucleotide-binding</keyword>
<dbReference type="RefSeq" id="WP_118534952.1">
    <property type="nucleotide sequence ID" value="NZ_JACOPG010000002.1"/>
</dbReference>
<dbReference type="Proteomes" id="UP000643810">
    <property type="component" value="Unassembled WGS sequence"/>
</dbReference>
<keyword evidence="1" id="KW-0963">Cytoplasm</keyword>
<gene>
    <name evidence="9" type="ORF">H8R94_07060</name>
</gene>
<dbReference type="Pfam" id="PF12804">
    <property type="entry name" value="NTP_transf_3"/>
    <property type="match status" value="1"/>
</dbReference>
<evidence type="ECO:0000256" key="5">
    <source>
        <dbReference type="ARBA" id="ARBA00022842"/>
    </source>
</evidence>
<sequence length="207" mass="23301">MSQALVILCGGDSSRMGTDKALLPFGDECLLEYMVHKFAPHFDRIYLSVNQRGDYGHLDLDVTEIPDIYLNAGPIGAILSSLTMIVENRAFFVTIDTPFIQPSLCKHLLAASENYDACSLALRDHYVDTIACVYSKACIPAFGKSILLNNRTNSQIQAKCYINYVPVSDVALCSTMPFEDQFYRLSDRDSYYYALFHQLQDISSIRH</sequence>
<evidence type="ECO:0000313" key="10">
    <source>
        <dbReference type="Proteomes" id="UP000643810"/>
    </source>
</evidence>
<keyword evidence="6" id="KW-0342">GTP-binding</keyword>
<evidence type="ECO:0000256" key="6">
    <source>
        <dbReference type="ARBA" id="ARBA00023134"/>
    </source>
</evidence>
<dbReference type="SUPFAM" id="SSF53448">
    <property type="entry name" value="Nucleotide-diphospho-sugar transferases"/>
    <property type="match status" value="1"/>
</dbReference>
<dbReference type="Gene3D" id="3.90.550.10">
    <property type="entry name" value="Spore Coat Polysaccharide Biosynthesis Protein SpsA, Chain A"/>
    <property type="match status" value="1"/>
</dbReference>
<dbReference type="InterPro" id="IPR025877">
    <property type="entry name" value="MobA-like_NTP_Trfase"/>
</dbReference>
<keyword evidence="10" id="KW-1185">Reference proteome</keyword>
<evidence type="ECO:0000259" key="8">
    <source>
        <dbReference type="Pfam" id="PF12804"/>
    </source>
</evidence>
<organism evidence="9 10">
    <name type="scientific">Roseburia lenta</name>
    <dbReference type="NCBI Taxonomy" id="2763061"/>
    <lineage>
        <taxon>Bacteria</taxon>
        <taxon>Bacillati</taxon>
        <taxon>Bacillota</taxon>
        <taxon>Clostridia</taxon>
        <taxon>Lachnospirales</taxon>
        <taxon>Lachnospiraceae</taxon>
        <taxon>Roseburia</taxon>
    </lineage>
</organism>
<dbReference type="EMBL" id="JACOPG010000002">
    <property type="protein sequence ID" value="MBC5686366.1"/>
    <property type="molecule type" value="Genomic_DNA"/>
</dbReference>
<dbReference type="PANTHER" id="PTHR19136:SF81">
    <property type="entry name" value="MOLYBDENUM COFACTOR GUANYLYLTRANSFERASE"/>
    <property type="match status" value="1"/>
</dbReference>
<keyword evidence="9" id="KW-0548">Nucleotidyltransferase</keyword>
<keyword evidence="2" id="KW-0808">Transferase</keyword>
<dbReference type="InterPro" id="IPR029044">
    <property type="entry name" value="Nucleotide-diphossugar_trans"/>
</dbReference>
<evidence type="ECO:0000256" key="1">
    <source>
        <dbReference type="ARBA" id="ARBA00022490"/>
    </source>
</evidence>
<evidence type="ECO:0000313" key="9">
    <source>
        <dbReference type="EMBL" id="MBC5686366.1"/>
    </source>
</evidence>
<protein>
    <submittedName>
        <fullName evidence="9">Molybdenum cofactor guanylyltransferase</fullName>
    </submittedName>
</protein>